<organism evidence="16 17">
    <name type="scientific">Fasciolopsis buskii</name>
    <dbReference type="NCBI Taxonomy" id="27845"/>
    <lineage>
        <taxon>Eukaryota</taxon>
        <taxon>Metazoa</taxon>
        <taxon>Spiralia</taxon>
        <taxon>Lophotrochozoa</taxon>
        <taxon>Platyhelminthes</taxon>
        <taxon>Trematoda</taxon>
        <taxon>Digenea</taxon>
        <taxon>Plagiorchiida</taxon>
        <taxon>Echinostomata</taxon>
        <taxon>Echinostomatoidea</taxon>
        <taxon>Fasciolidae</taxon>
        <taxon>Fasciolopsis</taxon>
    </lineage>
</organism>
<evidence type="ECO:0000256" key="5">
    <source>
        <dbReference type="ARBA" id="ARBA00022692"/>
    </source>
</evidence>
<dbReference type="Proteomes" id="UP000728185">
    <property type="component" value="Unassembled WGS sequence"/>
</dbReference>
<evidence type="ECO:0000313" key="17">
    <source>
        <dbReference type="Proteomes" id="UP000728185"/>
    </source>
</evidence>
<dbReference type="PROSITE" id="PS50125">
    <property type="entry name" value="GUANYLATE_CYCLASE_2"/>
    <property type="match status" value="1"/>
</dbReference>
<dbReference type="Pfam" id="PF00211">
    <property type="entry name" value="Guanylate_cyc"/>
    <property type="match status" value="1"/>
</dbReference>
<keyword evidence="8" id="KW-0067">ATP-binding</keyword>
<evidence type="ECO:0000313" key="16">
    <source>
        <dbReference type="EMBL" id="KAA0194779.1"/>
    </source>
</evidence>
<comment type="subcellular location">
    <subcellularLocation>
        <location evidence="3">Membrane</location>
        <topology evidence="3">Multi-pass membrane protein</topology>
    </subcellularLocation>
</comment>
<dbReference type="EMBL" id="LUCM01004117">
    <property type="protein sequence ID" value="KAA0194779.1"/>
    <property type="molecule type" value="Genomic_DNA"/>
</dbReference>
<evidence type="ECO:0000256" key="14">
    <source>
        <dbReference type="RuleBase" id="RU000405"/>
    </source>
</evidence>
<dbReference type="OrthoDB" id="2107370at2759"/>
<comment type="catalytic activity">
    <reaction evidence="1">
        <text>ATP = 3',5'-cyclic AMP + diphosphate</text>
        <dbReference type="Rhea" id="RHEA:15389"/>
        <dbReference type="ChEBI" id="CHEBI:30616"/>
        <dbReference type="ChEBI" id="CHEBI:33019"/>
        <dbReference type="ChEBI" id="CHEBI:58165"/>
        <dbReference type="EC" id="4.6.1.1"/>
    </reaction>
</comment>
<comment type="cofactor">
    <cofactor evidence="2">
        <name>Mg(2+)</name>
        <dbReference type="ChEBI" id="CHEBI:18420"/>
    </cofactor>
</comment>
<dbReference type="PANTHER" id="PTHR45627">
    <property type="entry name" value="ADENYLATE CYCLASE TYPE 1"/>
    <property type="match status" value="1"/>
</dbReference>
<evidence type="ECO:0000256" key="11">
    <source>
        <dbReference type="ARBA" id="ARBA00022998"/>
    </source>
</evidence>
<keyword evidence="10" id="KW-1133">Transmembrane helix</keyword>
<dbReference type="InterPro" id="IPR001054">
    <property type="entry name" value="A/G_cyclase"/>
</dbReference>
<evidence type="ECO:0000256" key="1">
    <source>
        <dbReference type="ARBA" id="ARBA00001593"/>
    </source>
</evidence>
<evidence type="ECO:0000256" key="8">
    <source>
        <dbReference type="ARBA" id="ARBA00022840"/>
    </source>
</evidence>
<keyword evidence="13 14" id="KW-0456">Lyase</keyword>
<dbReference type="CDD" id="cd07302">
    <property type="entry name" value="CHD"/>
    <property type="match status" value="1"/>
</dbReference>
<evidence type="ECO:0000256" key="7">
    <source>
        <dbReference type="ARBA" id="ARBA00022741"/>
    </source>
</evidence>
<evidence type="ECO:0000256" key="12">
    <source>
        <dbReference type="ARBA" id="ARBA00023136"/>
    </source>
</evidence>
<dbReference type="GO" id="GO:0046872">
    <property type="term" value="F:metal ion binding"/>
    <property type="evidence" value="ECO:0007669"/>
    <property type="project" value="UniProtKB-KW"/>
</dbReference>
<keyword evidence="6" id="KW-0479">Metal-binding</keyword>
<evidence type="ECO:0000259" key="15">
    <source>
        <dbReference type="PROSITE" id="PS50125"/>
    </source>
</evidence>
<dbReference type="AlphaFoldDB" id="A0A8E0S0S3"/>
<dbReference type="GO" id="GO:0004016">
    <property type="term" value="F:adenylate cyclase activity"/>
    <property type="evidence" value="ECO:0007669"/>
    <property type="project" value="UniProtKB-EC"/>
</dbReference>
<dbReference type="GO" id="GO:0005886">
    <property type="term" value="C:plasma membrane"/>
    <property type="evidence" value="ECO:0007669"/>
    <property type="project" value="TreeGrafter"/>
</dbReference>
<keyword evidence="7" id="KW-0547">Nucleotide-binding</keyword>
<dbReference type="Gene3D" id="3.30.70.1230">
    <property type="entry name" value="Nucleotide cyclase"/>
    <property type="match status" value="1"/>
</dbReference>
<dbReference type="EC" id="4.6.1.1" evidence="4"/>
<dbReference type="GO" id="GO:0007189">
    <property type="term" value="P:adenylate cyclase-activating G protein-coupled receptor signaling pathway"/>
    <property type="evidence" value="ECO:0007669"/>
    <property type="project" value="TreeGrafter"/>
</dbReference>
<gene>
    <name evidence="16" type="ORF">FBUS_02642</name>
</gene>
<dbReference type="GO" id="GO:0035556">
    <property type="term" value="P:intracellular signal transduction"/>
    <property type="evidence" value="ECO:0007669"/>
    <property type="project" value="InterPro"/>
</dbReference>
<evidence type="ECO:0000256" key="2">
    <source>
        <dbReference type="ARBA" id="ARBA00001946"/>
    </source>
</evidence>
<dbReference type="GO" id="GO:0006171">
    <property type="term" value="P:cAMP biosynthetic process"/>
    <property type="evidence" value="ECO:0007669"/>
    <property type="project" value="UniProtKB-KW"/>
</dbReference>
<dbReference type="PROSITE" id="PS00452">
    <property type="entry name" value="GUANYLATE_CYCLASE_1"/>
    <property type="match status" value="1"/>
</dbReference>
<dbReference type="PANTHER" id="PTHR45627:SF8">
    <property type="entry name" value="ADENYLATE CYCLASE TYPE 9"/>
    <property type="match status" value="1"/>
</dbReference>
<proteinExistence type="inferred from homology"/>
<keyword evidence="17" id="KW-1185">Reference proteome</keyword>
<evidence type="ECO:0000256" key="4">
    <source>
        <dbReference type="ARBA" id="ARBA00012201"/>
    </source>
</evidence>
<protein>
    <recommendedName>
        <fullName evidence="4">adenylate cyclase</fullName>
        <ecNumber evidence="4">4.6.1.1</ecNumber>
    </recommendedName>
</protein>
<dbReference type="GO" id="GO:0005524">
    <property type="term" value="F:ATP binding"/>
    <property type="evidence" value="ECO:0007669"/>
    <property type="project" value="UniProtKB-KW"/>
</dbReference>
<evidence type="ECO:0000256" key="10">
    <source>
        <dbReference type="ARBA" id="ARBA00022989"/>
    </source>
</evidence>
<keyword evidence="11" id="KW-0115">cAMP biosynthesis</keyword>
<keyword evidence="5" id="KW-0812">Transmembrane</keyword>
<comment type="caution">
    <text evidence="16">The sequence shown here is derived from an EMBL/GenBank/DDBJ whole genome shotgun (WGS) entry which is preliminary data.</text>
</comment>
<keyword evidence="12" id="KW-0472">Membrane</keyword>
<feature type="domain" description="Guanylate cyclase" evidence="15">
    <location>
        <begin position="1"/>
        <end position="36"/>
    </location>
</feature>
<evidence type="ECO:0000256" key="13">
    <source>
        <dbReference type="ARBA" id="ARBA00023239"/>
    </source>
</evidence>
<reference evidence="16" key="1">
    <citation type="submission" date="2019-05" db="EMBL/GenBank/DDBJ databases">
        <title>Annotation for the trematode Fasciolopsis buski.</title>
        <authorList>
            <person name="Choi Y.-J."/>
        </authorList>
    </citation>
    <scope>NUCLEOTIDE SEQUENCE</scope>
    <source>
        <strain evidence="16">HT</strain>
        <tissue evidence="16">Whole worm</tissue>
    </source>
</reference>
<accession>A0A8E0S0S3</accession>
<keyword evidence="9" id="KW-0460">Magnesium</keyword>
<dbReference type="SUPFAM" id="SSF55073">
    <property type="entry name" value="Nucleotide cyclase"/>
    <property type="match status" value="1"/>
</dbReference>
<name>A0A8E0S0S3_9TREM</name>
<sequence length="185" mass="20860">MRVGVHTGKVICGIVGTRRFKFDVWSNDVTLANEMESSGQAGKVHISEATYGFVKDIYEVSDGESVQDIRKFKVLIEFFNKEEQCFAIKHTQDEAMIKTYFIERRLDGKPVYALPPVSVLSCSLTCHIPFAFLIVALRISLVSFIKCVSKGPRPNSMKFRNNRPISSIVMILLIAHGIDQRNTIC</sequence>
<evidence type="ECO:0000256" key="3">
    <source>
        <dbReference type="ARBA" id="ARBA00004141"/>
    </source>
</evidence>
<evidence type="ECO:0000256" key="6">
    <source>
        <dbReference type="ARBA" id="ARBA00022723"/>
    </source>
</evidence>
<dbReference type="InterPro" id="IPR018297">
    <property type="entry name" value="A/G_cyclase_CS"/>
</dbReference>
<comment type="similarity">
    <text evidence="14">Belongs to the adenylyl cyclase class-4/guanylyl cyclase family.</text>
</comment>
<evidence type="ECO:0000256" key="9">
    <source>
        <dbReference type="ARBA" id="ARBA00022842"/>
    </source>
</evidence>
<dbReference type="InterPro" id="IPR029787">
    <property type="entry name" value="Nucleotide_cyclase"/>
</dbReference>